<reference evidence="2 3" key="1">
    <citation type="submission" date="2018-07" db="EMBL/GenBank/DDBJ databases">
        <title>Genomic Encyclopedia of Type Strains, Phase IV (KMG-IV): sequencing the most valuable type-strain genomes for metagenomic binning, comparative biology and taxonomic classification.</title>
        <authorList>
            <person name="Goeker M."/>
        </authorList>
    </citation>
    <scope>NUCLEOTIDE SEQUENCE [LARGE SCALE GENOMIC DNA]</scope>
    <source>
        <strain evidence="2 3">DSM 103736</strain>
    </source>
</reference>
<comment type="caution">
    <text evidence="2">The sequence shown here is derived from an EMBL/GenBank/DDBJ whole genome shotgun (WGS) entry which is preliminary data.</text>
</comment>
<dbReference type="Proteomes" id="UP000254848">
    <property type="component" value="Unassembled WGS sequence"/>
</dbReference>
<keyword evidence="3" id="KW-1185">Reference proteome</keyword>
<dbReference type="EMBL" id="QRAP01000006">
    <property type="protein sequence ID" value="RDK89866.1"/>
    <property type="molecule type" value="Genomic_DNA"/>
</dbReference>
<keyword evidence="1" id="KW-1133">Transmembrane helix</keyword>
<evidence type="ECO:0000313" key="3">
    <source>
        <dbReference type="Proteomes" id="UP000254848"/>
    </source>
</evidence>
<name>A0A370QNC9_9GAMM</name>
<keyword evidence="1" id="KW-0812">Transmembrane</keyword>
<feature type="transmembrane region" description="Helical" evidence="1">
    <location>
        <begin position="14"/>
        <end position="34"/>
    </location>
</feature>
<keyword evidence="1" id="KW-0472">Membrane</keyword>
<evidence type="ECO:0000256" key="1">
    <source>
        <dbReference type="SAM" id="Phobius"/>
    </source>
</evidence>
<organism evidence="2 3">
    <name type="scientific">Enterobacillus tribolii</name>
    <dbReference type="NCBI Taxonomy" id="1487935"/>
    <lineage>
        <taxon>Bacteria</taxon>
        <taxon>Pseudomonadati</taxon>
        <taxon>Pseudomonadota</taxon>
        <taxon>Gammaproteobacteria</taxon>
        <taxon>Enterobacterales</taxon>
        <taxon>Hafniaceae</taxon>
        <taxon>Enterobacillus</taxon>
    </lineage>
</organism>
<protein>
    <submittedName>
        <fullName evidence="2">Uncharacterized protein</fullName>
    </submittedName>
</protein>
<proteinExistence type="predicted"/>
<evidence type="ECO:0000313" key="2">
    <source>
        <dbReference type="EMBL" id="RDK89866.1"/>
    </source>
</evidence>
<accession>A0A370QNC9</accession>
<sequence>MEEYNKRPNKMMKLISNTILVIVLVRRFILLSVMQRLWRDLGTRAAIRQSGER</sequence>
<dbReference type="AlphaFoldDB" id="A0A370QNC9"/>
<gene>
    <name evidence="2" type="ORF">C8D90_10671</name>
</gene>